<feature type="domain" description="Glycosyl transferase family 1" evidence="1">
    <location>
        <begin position="177"/>
        <end position="309"/>
    </location>
</feature>
<dbReference type="PANTHER" id="PTHR45947">
    <property type="entry name" value="SULFOQUINOVOSYL TRANSFERASE SQD2"/>
    <property type="match status" value="1"/>
</dbReference>
<organism evidence="3 4">
    <name type="scientific">Desulfovibrio subterraneus</name>
    <dbReference type="NCBI Taxonomy" id="2718620"/>
    <lineage>
        <taxon>Bacteria</taxon>
        <taxon>Pseudomonadati</taxon>
        <taxon>Thermodesulfobacteriota</taxon>
        <taxon>Desulfovibrionia</taxon>
        <taxon>Desulfovibrionales</taxon>
        <taxon>Desulfovibrionaceae</taxon>
        <taxon>Desulfovibrio</taxon>
    </lineage>
</organism>
<dbReference type="EMBL" id="BLVO01000016">
    <property type="protein sequence ID" value="GFM34985.1"/>
    <property type="molecule type" value="Genomic_DNA"/>
</dbReference>
<proteinExistence type="predicted"/>
<evidence type="ECO:0000313" key="4">
    <source>
        <dbReference type="Proteomes" id="UP000503840"/>
    </source>
</evidence>
<protein>
    <submittedName>
        <fullName evidence="3">Glycosyl transferase</fullName>
    </submittedName>
</protein>
<dbReference type="Pfam" id="PF13439">
    <property type="entry name" value="Glyco_transf_4"/>
    <property type="match status" value="1"/>
</dbReference>
<dbReference type="GO" id="GO:0016757">
    <property type="term" value="F:glycosyltransferase activity"/>
    <property type="evidence" value="ECO:0007669"/>
    <property type="project" value="InterPro"/>
</dbReference>
<feature type="domain" description="Glycosyltransferase subfamily 4-like N-terminal" evidence="2">
    <location>
        <begin position="5"/>
        <end position="170"/>
    </location>
</feature>
<evidence type="ECO:0000259" key="1">
    <source>
        <dbReference type="Pfam" id="PF00534"/>
    </source>
</evidence>
<gene>
    <name evidence="3" type="ORF">DSM101010T_33500</name>
</gene>
<dbReference type="AlphaFoldDB" id="A0A7J0BP97"/>
<dbReference type="InterPro" id="IPR001296">
    <property type="entry name" value="Glyco_trans_1"/>
</dbReference>
<evidence type="ECO:0000259" key="2">
    <source>
        <dbReference type="Pfam" id="PF13439"/>
    </source>
</evidence>
<dbReference type="InterPro" id="IPR050194">
    <property type="entry name" value="Glycosyltransferase_grp1"/>
</dbReference>
<dbReference type="Proteomes" id="UP000503840">
    <property type="component" value="Unassembled WGS sequence"/>
</dbReference>
<keyword evidence="4" id="KW-1185">Reference proteome</keyword>
<comment type="caution">
    <text evidence="3">The sequence shown here is derived from an EMBL/GenBank/DDBJ whole genome shotgun (WGS) entry which is preliminary data.</text>
</comment>
<dbReference type="InterPro" id="IPR028098">
    <property type="entry name" value="Glyco_trans_4-like_N"/>
</dbReference>
<sequence>MLEALCELFPQADIFTHVYDPEQLDSPIIQRHNVHTTFVNRLPFAKTKYQWYLPLMPLALEQLDLRDYKLILSSESGPAKGVLVSPNSRHVCYCHSPMRYVWDMQPEYFANASIVKKVLAAPLLHYLRMWDASTANRVDSFVANSSCIQRRIELCYRRESTVIHPPVDVNDFDPTRSRDDFYLLAGELVPYKKPELAVAACNALGKKLVVIGGGPMVESIRSMAGPTVQVMGRQPFSVLKDHLARCKALLFPGMEDFGILPVEAMASGAPVIAYGNGGILDSTVPDKTAIYFAEQTSQSLEEAIRLFEAKGVRWTAQEIAAHTQRFSRQRFITEMDTHIRSVL</sequence>
<keyword evidence="3" id="KW-0808">Transferase</keyword>
<dbReference type="PANTHER" id="PTHR45947:SF3">
    <property type="entry name" value="SULFOQUINOVOSYL TRANSFERASE SQD2"/>
    <property type="match status" value="1"/>
</dbReference>
<reference evidence="3 4" key="1">
    <citation type="submission" date="2020-05" db="EMBL/GenBank/DDBJ databases">
        <title>Draft genome sequence of Desulfovibrio sp. strain HN2T.</title>
        <authorList>
            <person name="Ueno A."/>
            <person name="Tamazawa S."/>
            <person name="Tamamura S."/>
            <person name="Murakami T."/>
            <person name="Kiyama T."/>
            <person name="Inomata H."/>
            <person name="Amano Y."/>
            <person name="Miyakawa K."/>
            <person name="Tamaki H."/>
            <person name="Naganuma T."/>
            <person name="Kaneko K."/>
        </authorList>
    </citation>
    <scope>NUCLEOTIDE SEQUENCE [LARGE SCALE GENOMIC DNA]</scope>
    <source>
        <strain evidence="3 4">HN2</strain>
    </source>
</reference>
<accession>A0A7J0BP97</accession>
<evidence type="ECO:0000313" key="3">
    <source>
        <dbReference type="EMBL" id="GFM34985.1"/>
    </source>
</evidence>
<dbReference type="Pfam" id="PF00534">
    <property type="entry name" value="Glycos_transf_1"/>
    <property type="match status" value="1"/>
</dbReference>
<dbReference type="Gene3D" id="3.40.50.2000">
    <property type="entry name" value="Glycogen Phosphorylase B"/>
    <property type="match status" value="1"/>
</dbReference>
<name>A0A7J0BP97_9BACT</name>
<dbReference type="SUPFAM" id="SSF53756">
    <property type="entry name" value="UDP-Glycosyltransferase/glycogen phosphorylase"/>
    <property type="match status" value="1"/>
</dbReference>